<dbReference type="CDD" id="cd06257">
    <property type="entry name" value="DnaJ"/>
    <property type="match status" value="1"/>
</dbReference>
<dbReference type="FunCoup" id="B4NMS0">
    <property type="interactions" value="46"/>
</dbReference>
<dbReference type="AlphaFoldDB" id="B4NMS0"/>
<organism evidence="3 4">
    <name type="scientific">Drosophila willistoni</name>
    <name type="common">Fruit fly</name>
    <dbReference type="NCBI Taxonomy" id="7260"/>
    <lineage>
        <taxon>Eukaryota</taxon>
        <taxon>Metazoa</taxon>
        <taxon>Ecdysozoa</taxon>
        <taxon>Arthropoda</taxon>
        <taxon>Hexapoda</taxon>
        <taxon>Insecta</taxon>
        <taxon>Pterygota</taxon>
        <taxon>Neoptera</taxon>
        <taxon>Endopterygota</taxon>
        <taxon>Diptera</taxon>
        <taxon>Brachycera</taxon>
        <taxon>Muscomorpha</taxon>
        <taxon>Ephydroidea</taxon>
        <taxon>Drosophilidae</taxon>
        <taxon>Drosophila</taxon>
        <taxon>Sophophora</taxon>
    </lineage>
</organism>
<dbReference type="STRING" id="7260.B4NMS0"/>
<dbReference type="SMART" id="SM00271">
    <property type="entry name" value="DnaJ"/>
    <property type="match status" value="1"/>
</dbReference>
<dbReference type="KEGG" id="dwi:6652167"/>
<feature type="domain" description="J" evidence="2">
    <location>
        <begin position="29"/>
        <end position="96"/>
    </location>
</feature>
<dbReference type="eggNOG" id="KOG0715">
    <property type="taxonomic scope" value="Eukaryota"/>
</dbReference>
<dbReference type="Gene3D" id="1.10.287.110">
    <property type="entry name" value="DnaJ domain"/>
    <property type="match status" value="1"/>
</dbReference>
<dbReference type="InterPro" id="IPR036869">
    <property type="entry name" value="J_dom_sf"/>
</dbReference>
<evidence type="ECO:0000313" key="3">
    <source>
        <dbReference type="EMBL" id="EDW85659.2"/>
    </source>
</evidence>
<dbReference type="PROSITE" id="PS50076">
    <property type="entry name" value="DNAJ_2"/>
    <property type="match status" value="1"/>
</dbReference>
<feature type="transmembrane region" description="Helical" evidence="1">
    <location>
        <begin position="145"/>
        <end position="164"/>
    </location>
</feature>
<name>B4NMS0_DROWI</name>
<dbReference type="GO" id="GO:0007283">
    <property type="term" value="P:spermatogenesis"/>
    <property type="evidence" value="ECO:0007669"/>
    <property type="project" value="EnsemblMetazoa"/>
</dbReference>
<evidence type="ECO:0000313" key="4">
    <source>
        <dbReference type="Proteomes" id="UP000007798"/>
    </source>
</evidence>
<evidence type="ECO:0000259" key="2">
    <source>
        <dbReference type="PROSITE" id="PS50076"/>
    </source>
</evidence>
<dbReference type="PANTHER" id="PTHR44825:SF1">
    <property type="entry name" value="DNAJ HOMOLOG SUBFAMILY C MEMBER 4"/>
    <property type="match status" value="1"/>
</dbReference>
<dbReference type="InterPro" id="IPR052763">
    <property type="entry name" value="DnaJ_C4"/>
</dbReference>
<dbReference type="HOGENOM" id="CLU_088052_0_0_1"/>
<sequence length="220" mass="25210">MMFRLTCITPRIDAVHRRKYSRKTPKPETHYEVLNVNSDCSTRDIRNAFVKLSKQFHPDVRSDATNVEKTNRFVQISEAYRILVKPQSRRVYDDSLLWTPTGGARSQATESDQTYQAWEVRPNYSPNPGAYYGIKGMKRVSNWQVALFLIALGVFGAIFGFTSVKQSFELSRQLQEEISADASSHHAAVVADAQKYGNEEQMRRMIHRISKGPFNQSESK</sequence>
<dbReference type="Proteomes" id="UP000007798">
    <property type="component" value="Unassembled WGS sequence"/>
</dbReference>
<proteinExistence type="predicted"/>
<dbReference type="Pfam" id="PF00226">
    <property type="entry name" value="DnaJ"/>
    <property type="match status" value="1"/>
</dbReference>
<dbReference type="OrthoDB" id="445556at2759"/>
<dbReference type="InterPro" id="IPR001623">
    <property type="entry name" value="DnaJ_domain"/>
</dbReference>
<protein>
    <recommendedName>
        <fullName evidence="2">J domain-containing protein</fullName>
    </recommendedName>
</protein>
<gene>
    <name evidence="3" type="primary">Dwil\GK23194</name>
    <name evidence="3" type="ORF">Dwil_GK23194</name>
</gene>
<keyword evidence="1" id="KW-1133">Transmembrane helix</keyword>
<keyword evidence="1" id="KW-0472">Membrane</keyword>
<dbReference type="InParanoid" id="B4NMS0"/>
<dbReference type="PRINTS" id="PR00625">
    <property type="entry name" value="JDOMAIN"/>
</dbReference>
<keyword evidence="1" id="KW-0812">Transmembrane</keyword>
<keyword evidence="4" id="KW-1185">Reference proteome</keyword>
<dbReference type="EMBL" id="CH964282">
    <property type="protein sequence ID" value="EDW85659.2"/>
    <property type="molecule type" value="Genomic_DNA"/>
</dbReference>
<dbReference type="PANTHER" id="PTHR44825">
    <property type="match status" value="1"/>
</dbReference>
<dbReference type="SUPFAM" id="SSF46565">
    <property type="entry name" value="Chaperone J-domain"/>
    <property type="match status" value="1"/>
</dbReference>
<reference evidence="3 4" key="1">
    <citation type="journal article" date="2007" name="Nature">
        <title>Evolution of genes and genomes on the Drosophila phylogeny.</title>
        <authorList>
            <consortium name="Drosophila 12 Genomes Consortium"/>
            <person name="Clark A.G."/>
            <person name="Eisen M.B."/>
            <person name="Smith D.R."/>
            <person name="Bergman C.M."/>
            <person name="Oliver B."/>
            <person name="Markow T.A."/>
            <person name="Kaufman T.C."/>
            <person name="Kellis M."/>
            <person name="Gelbart W."/>
            <person name="Iyer V.N."/>
            <person name="Pollard D.A."/>
            <person name="Sackton T.B."/>
            <person name="Larracuente A.M."/>
            <person name="Singh N.D."/>
            <person name="Abad J.P."/>
            <person name="Abt D.N."/>
            <person name="Adryan B."/>
            <person name="Aguade M."/>
            <person name="Akashi H."/>
            <person name="Anderson W.W."/>
            <person name="Aquadro C.F."/>
            <person name="Ardell D.H."/>
            <person name="Arguello R."/>
            <person name="Artieri C.G."/>
            <person name="Barbash D.A."/>
            <person name="Barker D."/>
            <person name="Barsanti P."/>
            <person name="Batterham P."/>
            <person name="Batzoglou S."/>
            <person name="Begun D."/>
            <person name="Bhutkar A."/>
            <person name="Blanco E."/>
            <person name="Bosak S.A."/>
            <person name="Bradley R.K."/>
            <person name="Brand A.D."/>
            <person name="Brent M.R."/>
            <person name="Brooks A.N."/>
            <person name="Brown R.H."/>
            <person name="Butlin R.K."/>
            <person name="Caggese C."/>
            <person name="Calvi B.R."/>
            <person name="Bernardo de Carvalho A."/>
            <person name="Caspi A."/>
            <person name="Castrezana S."/>
            <person name="Celniker S.E."/>
            <person name="Chang J.L."/>
            <person name="Chapple C."/>
            <person name="Chatterji S."/>
            <person name="Chinwalla A."/>
            <person name="Civetta A."/>
            <person name="Clifton S.W."/>
            <person name="Comeron J.M."/>
            <person name="Costello J.C."/>
            <person name="Coyne J.A."/>
            <person name="Daub J."/>
            <person name="David R.G."/>
            <person name="Delcher A.L."/>
            <person name="Delehaunty K."/>
            <person name="Do C.B."/>
            <person name="Ebling H."/>
            <person name="Edwards K."/>
            <person name="Eickbush T."/>
            <person name="Evans J.D."/>
            <person name="Filipski A."/>
            <person name="Findeiss S."/>
            <person name="Freyhult E."/>
            <person name="Fulton L."/>
            <person name="Fulton R."/>
            <person name="Garcia A.C."/>
            <person name="Gardiner A."/>
            <person name="Garfield D.A."/>
            <person name="Garvin B.E."/>
            <person name="Gibson G."/>
            <person name="Gilbert D."/>
            <person name="Gnerre S."/>
            <person name="Godfrey J."/>
            <person name="Good R."/>
            <person name="Gotea V."/>
            <person name="Gravely B."/>
            <person name="Greenberg A.J."/>
            <person name="Griffiths-Jones S."/>
            <person name="Gross S."/>
            <person name="Guigo R."/>
            <person name="Gustafson E.A."/>
            <person name="Haerty W."/>
            <person name="Hahn M.W."/>
            <person name="Halligan D.L."/>
            <person name="Halpern A.L."/>
            <person name="Halter G.M."/>
            <person name="Han M.V."/>
            <person name="Heger A."/>
            <person name="Hillier L."/>
            <person name="Hinrichs A.S."/>
            <person name="Holmes I."/>
            <person name="Hoskins R.A."/>
            <person name="Hubisz M.J."/>
            <person name="Hultmark D."/>
            <person name="Huntley M.A."/>
            <person name="Jaffe D.B."/>
            <person name="Jagadeeshan S."/>
            <person name="Jeck W.R."/>
            <person name="Johnson J."/>
            <person name="Jones C.D."/>
            <person name="Jordan W.C."/>
            <person name="Karpen G.H."/>
            <person name="Kataoka E."/>
            <person name="Keightley P.D."/>
            <person name="Kheradpour P."/>
            <person name="Kirkness E.F."/>
            <person name="Koerich L.B."/>
            <person name="Kristiansen K."/>
            <person name="Kudrna D."/>
            <person name="Kulathinal R.J."/>
            <person name="Kumar S."/>
            <person name="Kwok R."/>
            <person name="Lander E."/>
            <person name="Langley C.H."/>
            <person name="Lapoint R."/>
            <person name="Lazzaro B.P."/>
            <person name="Lee S.J."/>
            <person name="Levesque L."/>
            <person name="Li R."/>
            <person name="Lin C.F."/>
            <person name="Lin M.F."/>
            <person name="Lindblad-Toh K."/>
            <person name="Llopart A."/>
            <person name="Long M."/>
            <person name="Low L."/>
            <person name="Lozovsky E."/>
            <person name="Lu J."/>
            <person name="Luo M."/>
            <person name="Machado C.A."/>
            <person name="Makalowski W."/>
            <person name="Marzo M."/>
            <person name="Matsuda M."/>
            <person name="Matzkin L."/>
            <person name="McAllister B."/>
            <person name="McBride C.S."/>
            <person name="McKernan B."/>
            <person name="McKernan K."/>
            <person name="Mendez-Lago M."/>
            <person name="Minx P."/>
            <person name="Mollenhauer M.U."/>
            <person name="Montooth K."/>
            <person name="Mount S.M."/>
            <person name="Mu X."/>
            <person name="Myers E."/>
            <person name="Negre B."/>
            <person name="Newfeld S."/>
            <person name="Nielsen R."/>
            <person name="Noor M.A."/>
            <person name="O'Grady P."/>
            <person name="Pachter L."/>
            <person name="Papaceit M."/>
            <person name="Parisi M.J."/>
            <person name="Parisi M."/>
            <person name="Parts L."/>
            <person name="Pedersen J.S."/>
            <person name="Pesole G."/>
            <person name="Phillippy A.M."/>
            <person name="Ponting C.P."/>
            <person name="Pop M."/>
            <person name="Porcelli D."/>
            <person name="Powell J.R."/>
            <person name="Prohaska S."/>
            <person name="Pruitt K."/>
            <person name="Puig M."/>
            <person name="Quesneville H."/>
            <person name="Ram K.R."/>
            <person name="Rand D."/>
            <person name="Rasmussen M.D."/>
            <person name="Reed L.K."/>
            <person name="Reenan R."/>
            <person name="Reily A."/>
            <person name="Remington K.A."/>
            <person name="Rieger T.T."/>
            <person name="Ritchie M.G."/>
            <person name="Robin C."/>
            <person name="Rogers Y.H."/>
            <person name="Rohde C."/>
            <person name="Rozas J."/>
            <person name="Rubenfield M.J."/>
            <person name="Ruiz A."/>
            <person name="Russo S."/>
            <person name="Salzberg S.L."/>
            <person name="Sanchez-Gracia A."/>
            <person name="Saranga D.J."/>
            <person name="Sato H."/>
            <person name="Schaeffer S.W."/>
            <person name="Schatz M.C."/>
            <person name="Schlenke T."/>
            <person name="Schwartz R."/>
            <person name="Segarra C."/>
            <person name="Singh R.S."/>
            <person name="Sirot L."/>
            <person name="Sirota M."/>
            <person name="Sisneros N.B."/>
            <person name="Smith C.D."/>
            <person name="Smith T.F."/>
            <person name="Spieth J."/>
            <person name="Stage D.E."/>
            <person name="Stark A."/>
            <person name="Stephan W."/>
            <person name="Strausberg R.L."/>
            <person name="Strempel S."/>
            <person name="Sturgill D."/>
            <person name="Sutton G."/>
            <person name="Sutton G.G."/>
            <person name="Tao W."/>
            <person name="Teichmann S."/>
            <person name="Tobari Y.N."/>
            <person name="Tomimura Y."/>
            <person name="Tsolas J.M."/>
            <person name="Valente V.L."/>
            <person name="Venter E."/>
            <person name="Venter J.C."/>
            <person name="Vicario S."/>
            <person name="Vieira F.G."/>
            <person name="Vilella A.J."/>
            <person name="Villasante A."/>
            <person name="Walenz B."/>
            <person name="Wang J."/>
            <person name="Wasserman M."/>
            <person name="Watts T."/>
            <person name="Wilson D."/>
            <person name="Wilson R.K."/>
            <person name="Wing R.A."/>
            <person name="Wolfner M.F."/>
            <person name="Wong A."/>
            <person name="Wong G.K."/>
            <person name="Wu C.I."/>
            <person name="Wu G."/>
            <person name="Yamamoto D."/>
            <person name="Yang H.P."/>
            <person name="Yang S.P."/>
            <person name="Yorke J.A."/>
            <person name="Yoshida K."/>
            <person name="Zdobnov E."/>
            <person name="Zhang P."/>
            <person name="Zhang Y."/>
            <person name="Zimin A.V."/>
            <person name="Baldwin J."/>
            <person name="Abdouelleil A."/>
            <person name="Abdulkadir J."/>
            <person name="Abebe A."/>
            <person name="Abera B."/>
            <person name="Abreu J."/>
            <person name="Acer S.C."/>
            <person name="Aftuck L."/>
            <person name="Alexander A."/>
            <person name="An P."/>
            <person name="Anderson E."/>
            <person name="Anderson S."/>
            <person name="Arachi H."/>
            <person name="Azer M."/>
            <person name="Bachantsang P."/>
            <person name="Barry A."/>
            <person name="Bayul T."/>
            <person name="Berlin A."/>
            <person name="Bessette D."/>
            <person name="Bloom T."/>
            <person name="Blye J."/>
            <person name="Boguslavskiy L."/>
            <person name="Bonnet C."/>
            <person name="Boukhgalter B."/>
            <person name="Bourzgui I."/>
            <person name="Brown A."/>
            <person name="Cahill P."/>
            <person name="Channer S."/>
            <person name="Cheshatsang Y."/>
            <person name="Chuda L."/>
            <person name="Citroen M."/>
            <person name="Collymore A."/>
            <person name="Cooke P."/>
            <person name="Costello M."/>
            <person name="D'Aco K."/>
            <person name="Daza R."/>
            <person name="De Haan G."/>
            <person name="DeGray S."/>
            <person name="DeMaso C."/>
            <person name="Dhargay N."/>
            <person name="Dooley K."/>
            <person name="Dooley E."/>
            <person name="Doricent M."/>
            <person name="Dorje P."/>
            <person name="Dorjee K."/>
            <person name="Dupes A."/>
            <person name="Elong R."/>
            <person name="Falk J."/>
            <person name="Farina A."/>
            <person name="Faro S."/>
            <person name="Ferguson D."/>
            <person name="Fisher S."/>
            <person name="Foley C.D."/>
            <person name="Franke A."/>
            <person name="Friedrich D."/>
            <person name="Gadbois L."/>
            <person name="Gearin G."/>
            <person name="Gearin C.R."/>
            <person name="Giannoukos G."/>
            <person name="Goode T."/>
            <person name="Graham J."/>
            <person name="Grandbois E."/>
            <person name="Grewal S."/>
            <person name="Gyaltsen K."/>
            <person name="Hafez N."/>
            <person name="Hagos B."/>
            <person name="Hall J."/>
            <person name="Henson C."/>
            <person name="Hollinger A."/>
            <person name="Honan T."/>
            <person name="Huard M.D."/>
            <person name="Hughes L."/>
            <person name="Hurhula B."/>
            <person name="Husby M.E."/>
            <person name="Kamat A."/>
            <person name="Kanga B."/>
            <person name="Kashin S."/>
            <person name="Khazanovich D."/>
            <person name="Kisner P."/>
            <person name="Lance K."/>
            <person name="Lara M."/>
            <person name="Lee W."/>
            <person name="Lennon N."/>
            <person name="Letendre F."/>
            <person name="LeVine R."/>
            <person name="Lipovsky A."/>
            <person name="Liu X."/>
            <person name="Liu J."/>
            <person name="Liu S."/>
            <person name="Lokyitsang T."/>
            <person name="Lokyitsang Y."/>
            <person name="Lubonja R."/>
            <person name="Lui A."/>
            <person name="MacDonald P."/>
            <person name="Magnisalis V."/>
            <person name="Maru K."/>
            <person name="Matthews C."/>
            <person name="McCusker W."/>
            <person name="McDonough S."/>
            <person name="Mehta T."/>
            <person name="Meldrim J."/>
            <person name="Meneus L."/>
            <person name="Mihai O."/>
            <person name="Mihalev A."/>
            <person name="Mihova T."/>
            <person name="Mittelman R."/>
            <person name="Mlenga V."/>
            <person name="Montmayeur A."/>
            <person name="Mulrain L."/>
            <person name="Navidi A."/>
            <person name="Naylor J."/>
            <person name="Negash T."/>
            <person name="Nguyen T."/>
            <person name="Nguyen N."/>
            <person name="Nicol R."/>
            <person name="Norbu C."/>
            <person name="Norbu N."/>
            <person name="Novod N."/>
            <person name="O'Neill B."/>
            <person name="Osman S."/>
            <person name="Markiewicz E."/>
            <person name="Oyono O.L."/>
            <person name="Patti C."/>
            <person name="Phunkhang P."/>
            <person name="Pierre F."/>
            <person name="Priest M."/>
            <person name="Raghuraman S."/>
            <person name="Rege F."/>
            <person name="Reyes R."/>
            <person name="Rise C."/>
            <person name="Rogov P."/>
            <person name="Ross K."/>
            <person name="Ryan E."/>
            <person name="Settipalli S."/>
            <person name="Shea T."/>
            <person name="Sherpa N."/>
            <person name="Shi L."/>
            <person name="Shih D."/>
            <person name="Sparrow T."/>
            <person name="Spaulding J."/>
            <person name="Stalker J."/>
            <person name="Stange-Thomann N."/>
            <person name="Stavropoulos S."/>
            <person name="Stone C."/>
            <person name="Strader C."/>
            <person name="Tesfaye S."/>
            <person name="Thomson T."/>
            <person name="Thoulutsang Y."/>
            <person name="Thoulutsang D."/>
            <person name="Topham K."/>
            <person name="Topping I."/>
            <person name="Tsamla T."/>
            <person name="Vassiliev H."/>
            <person name="Vo A."/>
            <person name="Wangchuk T."/>
            <person name="Wangdi T."/>
            <person name="Weiand M."/>
            <person name="Wilkinson J."/>
            <person name="Wilson A."/>
            <person name="Yadav S."/>
            <person name="Young G."/>
            <person name="Yu Q."/>
            <person name="Zembek L."/>
            <person name="Zhong D."/>
            <person name="Zimmer A."/>
            <person name="Zwirko Z."/>
            <person name="Jaffe D.B."/>
            <person name="Alvarez P."/>
            <person name="Brockman W."/>
            <person name="Butler J."/>
            <person name="Chin C."/>
            <person name="Gnerre S."/>
            <person name="Grabherr M."/>
            <person name="Kleber M."/>
            <person name="Mauceli E."/>
            <person name="MacCallum I."/>
        </authorList>
    </citation>
    <scope>NUCLEOTIDE SEQUENCE [LARGE SCALE GENOMIC DNA]</scope>
    <source>
        <strain evidence="4">Tucson 14030-0811.24</strain>
    </source>
</reference>
<evidence type="ECO:0000256" key="1">
    <source>
        <dbReference type="SAM" id="Phobius"/>
    </source>
</evidence>
<accession>B4NMS0</accession>